<organism evidence="1">
    <name type="scientific">marine sediment metagenome</name>
    <dbReference type="NCBI Taxonomy" id="412755"/>
    <lineage>
        <taxon>unclassified sequences</taxon>
        <taxon>metagenomes</taxon>
        <taxon>ecological metagenomes</taxon>
    </lineage>
</organism>
<reference evidence="1" key="1">
    <citation type="journal article" date="2014" name="Front. Microbiol.">
        <title>High frequency of phylogenetically diverse reductive dehalogenase-homologous genes in deep subseafloor sedimentary metagenomes.</title>
        <authorList>
            <person name="Kawai M."/>
            <person name="Futagami T."/>
            <person name="Toyoda A."/>
            <person name="Takaki Y."/>
            <person name="Nishi S."/>
            <person name="Hori S."/>
            <person name="Arai W."/>
            <person name="Tsubouchi T."/>
            <person name="Morono Y."/>
            <person name="Uchiyama I."/>
            <person name="Ito T."/>
            <person name="Fujiyama A."/>
            <person name="Inagaki F."/>
            <person name="Takami H."/>
        </authorList>
    </citation>
    <scope>NUCLEOTIDE SEQUENCE</scope>
    <source>
        <strain evidence="1">Expedition CK06-06</strain>
    </source>
</reference>
<name>X1INK5_9ZZZZ</name>
<protein>
    <submittedName>
        <fullName evidence="1">Uncharacterized protein</fullName>
    </submittedName>
</protein>
<accession>X1INK5</accession>
<gene>
    <name evidence="1" type="ORF">S03H2_63247</name>
</gene>
<feature type="non-terminal residue" evidence="1">
    <location>
        <position position="1"/>
    </location>
</feature>
<evidence type="ECO:0000313" key="1">
    <source>
        <dbReference type="EMBL" id="GAH83297.1"/>
    </source>
</evidence>
<dbReference type="AlphaFoldDB" id="X1INK5"/>
<proteinExistence type="predicted"/>
<sequence length="151" mass="18524">IDSKIDLRLEALKENVKKLKKYFSLKYPDEASLSYPRWINRRAKDVGGYILKLYNMVYKGYSNIEHHNMFFGQDYVNFAKSEPILNPKKFEKSDLYRPEFLLYLHEWIFLMIMMYFNWEYRLNFRKELSDRIKIHKKAFEDLKKIRQSTTV</sequence>
<dbReference type="EMBL" id="BARU01040958">
    <property type="protein sequence ID" value="GAH83297.1"/>
    <property type="molecule type" value="Genomic_DNA"/>
</dbReference>
<comment type="caution">
    <text evidence="1">The sequence shown here is derived from an EMBL/GenBank/DDBJ whole genome shotgun (WGS) entry which is preliminary data.</text>
</comment>